<comment type="caution">
    <text evidence="1">The sequence shown here is derived from an EMBL/GenBank/DDBJ whole genome shotgun (WGS) entry which is preliminary data.</text>
</comment>
<name>A0A392T8Y2_9FABA</name>
<keyword evidence="2" id="KW-1185">Reference proteome</keyword>
<organism evidence="1 2">
    <name type="scientific">Trifolium medium</name>
    <dbReference type="NCBI Taxonomy" id="97028"/>
    <lineage>
        <taxon>Eukaryota</taxon>
        <taxon>Viridiplantae</taxon>
        <taxon>Streptophyta</taxon>
        <taxon>Embryophyta</taxon>
        <taxon>Tracheophyta</taxon>
        <taxon>Spermatophyta</taxon>
        <taxon>Magnoliopsida</taxon>
        <taxon>eudicotyledons</taxon>
        <taxon>Gunneridae</taxon>
        <taxon>Pentapetalae</taxon>
        <taxon>rosids</taxon>
        <taxon>fabids</taxon>
        <taxon>Fabales</taxon>
        <taxon>Fabaceae</taxon>
        <taxon>Papilionoideae</taxon>
        <taxon>50 kb inversion clade</taxon>
        <taxon>NPAAA clade</taxon>
        <taxon>Hologalegina</taxon>
        <taxon>IRL clade</taxon>
        <taxon>Trifolieae</taxon>
        <taxon>Trifolium</taxon>
    </lineage>
</organism>
<evidence type="ECO:0000313" key="2">
    <source>
        <dbReference type="Proteomes" id="UP000265520"/>
    </source>
</evidence>
<protein>
    <submittedName>
        <fullName evidence="1">Uncharacterized protein</fullName>
    </submittedName>
</protein>
<feature type="non-terminal residue" evidence="1">
    <location>
        <position position="70"/>
    </location>
</feature>
<reference evidence="1 2" key="1">
    <citation type="journal article" date="2018" name="Front. Plant Sci.">
        <title>Red Clover (Trifolium pratense) and Zigzag Clover (T. medium) - A Picture of Genomic Similarities and Differences.</title>
        <authorList>
            <person name="Dluhosova J."/>
            <person name="Istvanek J."/>
            <person name="Nedelnik J."/>
            <person name="Repkova J."/>
        </authorList>
    </citation>
    <scope>NUCLEOTIDE SEQUENCE [LARGE SCALE GENOMIC DNA]</scope>
    <source>
        <strain evidence="2">cv. 10/8</strain>
        <tissue evidence="1">Leaf</tissue>
    </source>
</reference>
<dbReference type="AlphaFoldDB" id="A0A392T8Y2"/>
<proteinExistence type="predicted"/>
<dbReference type="Proteomes" id="UP000265520">
    <property type="component" value="Unassembled WGS sequence"/>
</dbReference>
<evidence type="ECO:0000313" key="1">
    <source>
        <dbReference type="EMBL" id="MCI57499.1"/>
    </source>
</evidence>
<accession>A0A392T8Y2</accession>
<dbReference type="EMBL" id="LXQA010530043">
    <property type="protein sequence ID" value="MCI57499.1"/>
    <property type="molecule type" value="Genomic_DNA"/>
</dbReference>
<sequence length="70" mass="8323">MIGEEGGVKFVQWNWRWQLFRWEEEVLEVCNALVLGAVSLTKGENRWQWGKSKYTVKEAYLCLRKDDGEE</sequence>